<dbReference type="RefSeq" id="WP_289843401.1">
    <property type="nucleotide sequence ID" value="NZ_CATKSH010000002.1"/>
</dbReference>
<dbReference type="AlphaFoldDB" id="A0AA35V7Y1"/>
<evidence type="ECO:0000256" key="1">
    <source>
        <dbReference type="SAM" id="MobiDB-lite"/>
    </source>
</evidence>
<evidence type="ECO:0000313" key="3">
    <source>
        <dbReference type="Proteomes" id="UP001176960"/>
    </source>
</evidence>
<comment type="caution">
    <text evidence="2">The sequence shown here is derived from an EMBL/GenBank/DDBJ whole genome shotgun (WGS) entry which is preliminary data.</text>
</comment>
<protein>
    <submittedName>
        <fullName evidence="2">Uncharacterized protein</fullName>
    </submittedName>
</protein>
<name>A0AA35V7Y1_9PROT</name>
<evidence type="ECO:0000313" key="2">
    <source>
        <dbReference type="EMBL" id="CAI9119518.1"/>
    </source>
</evidence>
<proteinExistence type="predicted"/>
<dbReference type="Proteomes" id="UP001176960">
    <property type="component" value="Unassembled WGS sequence"/>
</dbReference>
<accession>A0AA35V7Y1</accession>
<keyword evidence="3" id="KW-1185">Reference proteome</keyword>
<dbReference type="EMBL" id="CATKSH010000002">
    <property type="protein sequence ID" value="CAI9119518.1"/>
    <property type="molecule type" value="Genomic_DNA"/>
</dbReference>
<organism evidence="2 3">
    <name type="scientific">Brytella acorum</name>
    <dbReference type="NCBI Taxonomy" id="2959299"/>
    <lineage>
        <taxon>Bacteria</taxon>
        <taxon>Pseudomonadati</taxon>
        <taxon>Pseudomonadota</taxon>
        <taxon>Alphaproteobacteria</taxon>
        <taxon>Acetobacterales</taxon>
        <taxon>Acetobacteraceae</taxon>
        <taxon>Brytella</taxon>
    </lineage>
</organism>
<feature type="region of interest" description="Disordered" evidence="1">
    <location>
        <begin position="1"/>
        <end position="22"/>
    </location>
</feature>
<sequence>MPFKAERSGPSHASNAAGKVRQRSPFMKAPMLRNQFCLSPEALHLVRQCKLGVDPIGDLPTFPNDFPDHIAFEGIRFPNGMIAKGFGFMLESATIDAFPDVEWLPVWSK</sequence>
<reference evidence="2" key="1">
    <citation type="submission" date="2023-03" db="EMBL/GenBank/DDBJ databases">
        <authorList>
            <person name="Cleenwerck I."/>
        </authorList>
    </citation>
    <scope>NUCLEOTIDE SEQUENCE</scope>
    <source>
        <strain evidence="2">LMG 32879</strain>
    </source>
</reference>
<gene>
    <name evidence="2" type="ORF">LMG32879_000333</name>
</gene>